<sequence length="72" mass="7864">MRHRKLTKKGKGSVIVTLPERGGDKVVVAIGEGRQRFVVLNVPDHLLGPDLIIGPWRQFAPSDPIPGRGRSS</sequence>
<proteinExistence type="predicted"/>
<dbReference type="AlphaFoldDB" id="A0AAP0KF59"/>
<accession>A0AAP0KF59</accession>
<evidence type="ECO:0000313" key="2">
    <source>
        <dbReference type="Proteomes" id="UP001420932"/>
    </source>
</evidence>
<keyword evidence="2" id="KW-1185">Reference proteome</keyword>
<gene>
    <name evidence="1" type="ORF">Syun_009716</name>
</gene>
<reference evidence="1 2" key="1">
    <citation type="submission" date="2024-01" db="EMBL/GenBank/DDBJ databases">
        <title>Genome assemblies of Stephania.</title>
        <authorList>
            <person name="Yang L."/>
        </authorList>
    </citation>
    <scope>NUCLEOTIDE SEQUENCE [LARGE SCALE GENOMIC DNA]</scope>
    <source>
        <strain evidence="1">YNDBR</strain>
        <tissue evidence="1">Leaf</tissue>
    </source>
</reference>
<comment type="caution">
    <text evidence="1">The sequence shown here is derived from an EMBL/GenBank/DDBJ whole genome shotgun (WGS) entry which is preliminary data.</text>
</comment>
<dbReference type="EMBL" id="JBBNAF010000004">
    <property type="protein sequence ID" value="KAK9151407.1"/>
    <property type="molecule type" value="Genomic_DNA"/>
</dbReference>
<protein>
    <submittedName>
        <fullName evidence="1">Uncharacterized protein</fullName>
    </submittedName>
</protein>
<organism evidence="1 2">
    <name type="scientific">Stephania yunnanensis</name>
    <dbReference type="NCBI Taxonomy" id="152371"/>
    <lineage>
        <taxon>Eukaryota</taxon>
        <taxon>Viridiplantae</taxon>
        <taxon>Streptophyta</taxon>
        <taxon>Embryophyta</taxon>
        <taxon>Tracheophyta</taxon>
        <taxon>Spermatophyta</taxon>
        <taxon>Magnoliopsida</taxon>
        <taxon>Ranunculales</taxon>
        <taxon>Menispermaceae</taxon>
        <taxon>Menispermoideae</taxon>
        <taxon>Cissampelideae</taxon>
        <taxon>Stephania</taxon>
    </lineage>
</organism>
<name>A0AAP0KF59_9MAGN</name>
<evidence type="ECO:0000313" key="1">
    <source>
        <dbReference type="EMBL" id="KAK9151407.1"/>
    </source>
</evidence>
<dbReference type="Proteomes" id="UP001420932">
    <property type="component" value="Unassembled WGS sequence"/>
</dbReference>